<proteinExistence type="predicted"/>
<dbReference type="SMART" id="SM00062">
    <property type="entry name" value="PBPb"/>
    <property type="match status" value="1"/>
</dbReference>
<gene>
    <name evidence="4" type="ORF">NBG84_20985</name>
</gene>
<dbReference type="EMBL" id="JAMQAW010000025">
    <property type="protein sequence ID" value="MCM2390744.1"/>
    <property type="molecule type" value="Genomic_DNA"/>
</dbReference>
<sequence length="309" mass="32251">MRTPRRRTITAAVLSLTVAAGLAACTNESKVAAVDRTPEKAAAVDQALHDALPQKIKDSKKLVVVMPGVNPPWWKKSGADYTGAAAELTGRLGEVLGVGLEYVPVNDLAGAFAAVASGRYDAGFNPYGDTGKATNVELVDVVREIVPFLVPKGNPKKINTLSEMCGRSVAALGPAGMGSAYAVLTDQSKKCESAGKPTVNIVALKSVPEGVLAVKSRRADAFFASGAPLSFYASTSDGALELAGKETANGFDNLFQGMILPVKSPLTPTVLGAFQKLFDNGDYDRIMKKHGLTEQMIDAPGVNLAKTGS</sequence>
<evidence type="ECO:0000256" key="2">
    <source>
        <dbReference type="SAM" id="SignalP"/>
    </source>
</evidence>
<comment type="caution">
    <text evidence="4">The sequence shown here is derived from an EMBL/GenBank/DDBJ whole genome shotgun (WGS) entry which is preliminary data.</text>
</comment>
<dbReference type="SUPFAM" id="SSF53850">
    <property type="entry name" value="Periplasmic binding protein-like II"/>
    <property type="match status" value="1"/>
</dbReference>
<dbReference type="PROSITE" id="PS51257">
    <property type="entry name" value="PROKAR_LIPOPROTEIN"/>
    <property type="match status" value="1"/>
</dbReference>
<feature type="chain" id="PRO_5045916176" evidence="2">
    <location>
        <begin position="24"/>
        <end position="309"/>
    </location>
</feature>
<dbReference type="RefSeq" id="WP_250921070.1">
    <property type="nucleotide sequence ID" value="NZ_JAMQAW010000025.1"/>
</dbReference>
<evidence type="ECO:0000313" key="4">
    <source>
        <dbReference type="EMBL" id="MCM2390744.1"/>
    </source>
</evidence>
<dbReference type="InterPro" id="IPR001638">
    <property type="entry name" value="Solute-binding_3/MltF_N"/>
</dbReference>
<dbReference type="Proteomes" id="UP001431429">
    <property type="component" value="Unassembled WGS sequence"/>
</dbReference>
<keyword evidence="5" id="KW-1185">Reference proteome</keyword>
<dbReference type="PANTHER" id="PTHR35936:SF17">
    <property type="entry name" value="ARGININE-BINDING EXTRACELLULAR PROTEIN ARTP"/>
    <property type="match status" value="1"/>
</dbReference>
<accession>A0ABT0URY4</accession>
<evidence type="ECO:0000313" key="5">
    <source>
        <dbReference type="Proteomes" id="UP001431429"/>
    </source>
</evidence>
<keyword evidence="1 2" id="KW-0732">Signal</keyword>
<evidence type="ECO:0000256" key="1">
    <source>
        <dbReference type="ARBA" id="ARBA00022729"/>
    </source>
</evidence>
<feature type="signal peptide" evidence="2">
    <location>
        <begin position="1"/>
        <end position="23"/>
    </location>
</feature>
<dbReference type="Pfam" id="PF00497">
    <property type="entry name" value="SBP_bac_3"/>
    <property type="match status" value="1"/>
</dbReference>
<dbReference type="PANTHER" id="PTHR35936">
    <property type="entry name" value="MEMBRANE-BOUND LYTIC MUREIN TRANSGLYCOSYLASE F"/>
    <property type="match status" value="1"/>
</dbReference>
<evidence type="ECO:0000259" key="3">
    <source>
        <dbReference type="SMART" id="SM00062"/>
    </source>
</evidence>
<protein>
    <submittedName>
        <fullName evidence="4">Transporter substrate-binding domain-containing protein</fullName>
    </submittedName>
</protein>
<feature type="domain" description="Solute-binding protein family 3/N-terminal" evidence="3">
    <location>
        <begin position="61"/>
        <end position="294"/>
    </location>
</feature>
<reference evidence="4" key="1">
    <citation type="submission" date="2022-06" db="EMBL/GenBank/DDBJ databases">
        <title>Genome public.</title>
        <authorList>
            <person name="Sun Q."/>
        </authorList>
    </citation>
    <scope>NUCLEOTIDE SEQUENCE</scope>
    <source>
        <strain evidence="4">CWNU-1</strain>
    </source>
</reference>
<dbReference type="Gene3D" id="3.40.190.10">
    <property type="entry name" value="Periplasmic binding protein-like II"/>
    <property type="match status" value="2"/>
</dbReference>
<name>A0ABT0URY4_9ACTN</name>
<organism evidence="4 5">
    <name type="scientific">Streptomyces albipurpureus</name>
    <dbReference type="NCBI Taxonomy" id="2897419"/>
    <lineage>
        <taxon>Bacteria</taxon>
        <taxon>Bacillati</taxon>
        <taxon>Actinomycetota</taxon>
        <taxon>Actinomycetes</taxon>
        <taxon>Kitasatosporales</taxon>
        <taxon>Streptomycetaceae</taxon>
        <taxon>Streptomyces</taxon>
    </lineage>
</organism>